<organism evidence="8 9">
    <name type="scientific">Pseudooceanicola sediminis</name>
    <dbReference type="NCBI Taxonomy" id="2211117"/>
    <lineage>
        <taxon>Bacteria</taxon>
        <taxon>Pseudomonadati</taxon>
        <taxon>Pseudomonadota</taxon>
        <taxon>Alphaproteobacteria</taxon>
        <taxon>Rhodobacterales</taxon>
        <taxon>Paracoccaceae</taxon>
        <taxon>Pseudooceanicola</taxon>
    </lineage>
</organism>
<keyword evidence="3 5" id="KW-0328">Glycosyltransferase</keyword>
<dbReference type="PANTHER" id="PTHR11904:SF9">
    <property type="entry name" value="PURINE NUCLEOSIDE PHOSPHORYLASE-RELATED"/>
    <property type="match status" value="1"/>
</dbReference>
<dbReference type="NCBIfam" id="NF006054">
    <property type="entry name" value="PRK08202.1"/>
    <property type="match status" value="1"/>
</dbReference>
<evidence type="ECO:0000256" key="2">
    <source>
        <dbReference type="ARBA" id="ARBA00006751"/>
    </source>
</evidence>
<dbReference type="GO" id="GO:0005737">
    <property type="term" value="C:cytoplasm"/>
    <property type="evidence" value="ECO:0007669"/>
    <property type="project" value="TreeGrafter"/>
</dbReference>
<dbReference type="SUPFAM" id="SSF53167">
    <property type="entry name" value="Purine and uridine phosphorylases"/>
    <property type="match status" value="1"/>
</dbReference>
<evidence type="ECO:0000256" key="5">
    <source>
        <dbReference type="PIRNR" id="PIRNR000477"/>
    </source>
</evidence>
<dbReference type="RefSeq" id="WP_119398286.1">
    <property type="nucleotide sequence ID" value="NZ_QWJJ01000005.1"/>
</dbReference>
<dbReference type="Proteomes" id="UP000265848">
    <property type="component" value="Unassembled WGS sequence"/>
</dbReference>
<name>A0A399J202_9RHOB</name>
<dbReference type="Pfam" id="PF01048">
    <property type="entry name" value="PNP_UDP_1"/>
    <property type="match status" value="1"/>
</dbReference>
<feature type="binding site" evidence="6">
    <location>
        <position position="233"/>
    </location>
    <ligand>
        <name>a purine D-ribonucleoside</name>
        <dbReference type="ChEBI" id="CHEBI:142355"/>
    </ligand>
</feature>
<keyword evidence="9" id="KW-1185">Reference proteome</keyword>
<dbReference type="InterPro" id="IPR011268">
    <property type="entry name" value="Purine_phosphorylase"/>
</dbReference>
<feature type="binding site" evidence="6">
    <location>
        <position position="191"/>
    </location>
    <ligand>
        <name>a purine D-ribonucleoside</name>
        <dbReference type="ChEBI" id="CHEBI:142355"/>
    </ligand>
</feature>
<evidence type="ECO:0000256" key="1">
    <source>
        <dbReference type="ARBA" id="ARBA00005058"/>
    </source>
</evidence>
<dbReference type="EC" id="2.4.2.1" evidence="5"/>
<dbReference type="CDD" id="cd09009">
    <property type="entry name" value="PNP-EcPNPII_like"/>
    <property type="match status" value="1"/>
</dbReference>
<keyword evidence="4 5" id="KW-0808">Transferase</keyword>
<feature type="binding site" evidence="6">
    <location>
        <position position="59"/>
    </location>
    <ligand>
        <name>phosphate</name>
        <dbReference type="ChEBI" id="CHEBI:43474"/>
    </ligand>
</feature>
<dbReference type="NCBIfam" id="TIGR01700">
    <property type="entry name" value="PNPH"/>
    <property type="match status" value="1"/>
</dbReference>
<evidence type="ECO:0000256" key="6">
    <source>
        <dbReference type="PIRSR" id="PIRSR000477-2"/>
    </source>
</evidence>
<dbReference type="EMBL" id="QWJJ01000005">
    <property type="protein sequence ID" value="RII39330.1"/>
    <property type="molecule type" value="Genomic_DNA"/>
</dbReference>
<evidence type="ECO:0000256" key="3">
    <source>
        <dbReference type="ARBA" id="ARBA00022676"/>
    </source>
</evidence>
<dbReference type="InterPro" id="IPR000845">
    <property type="entry name" value="Nucleoside_phosphorylase_d"/>
</dbReference>
<proteinExistence type="inferred from homology"/>
<dbReference type="InterPro" id="IPR035994">
    <property type="entry name" value="Nucleoside_phosphorylase_sf"/>
</dbReference>
<reference evidence="8 9" key="1">
    <citation type="submission" date="2018-08" db="EMBL/GenBank/DDBJ databases">
        <title>Pseudooceanicola sediminis CY03 in the family Rhodobacteracea.</title>
        <authorList>
            <person name="Zhang Y.-J."/>
        </authorList>
    </citation>
    <scope>NUCLEOTIDE SEQUENCE [LARGE SCALE GENOMIC DNA]</scope>
    <source>
        <strain evidence="8 9">CY03</strain>
    </source>
</reference>
<dbReference type="PANTHER" id="PTHR11904">
    <property type="entry name" value="METHYLTHIOADENOSINE/PURINE NUCLEOSIDE PHOSPHORYLASE"/>
    <property type="match status" value="1"/>
</dbReference>
<comment type="similarity">
    <text evidence="2 5">Belongs to the PNP/MTAP phosphorylase family.</text>
</comment>
<evidence type="ECO:0000259" key="7">
    <source>
        <dbReference type="Pfam" id="PF01048"/>
    </source>
</evidence>
<feature type="binding site" evidence="6">
    <location>
        <position position="28"/>
    </location>
    <ligand>
        <name>phosphate</name>
        <dbReference type="ChEBI" id="CHEBI:43474"/>
    </ligand>
</feature>
<accession>A0A399J202</accession>
<evidence type="ECO:0000313" key="8">
    <source>
        <dbReference type="EMBL" id="RII39330.1"/>
    </source>
</evidence>
<comment type="caution">
    <text evidence="8">The sequence shown here is derived from an EMBL/GenBank/DDBJ whole genome shotgun (WGS) entry which is preliminary data.</text>
</comment>
<comment type="pathway">
    <text evidence="1 5">Purine metabolism; purine nucleoside salvage.</text>
</comment>
<evidence type="ECO:0000256" key="4">
    <source>
        <dbReference type="ARBA" id="ARBA00022679"/>
    </source>
</evidence>
<sequence length="272" mass="28995">MSKHLIAAEHLARTLAGRQPKIGIILGSGLGDLADQIEDPTYLPYGEITEFPASTVAGHSGRFVIGRLGGQEVICMQGRLHSYEGFPYSDLALPIRAMRAVGVEMLFISNAAGSMSAEMPEGSLMVISDHVNWSGFNPLIGPNDDSVGPRFVDMGNAYDRDLRAQLHAVAGGMGVVLHEGVYFWYTGPNFETPAEIRAFRMLGADAVGMSTVPECIAAVHCGMKVVAVSAITNLAAGMDVTQTLSHEHTLAQSATISERFCRLVTAFVATQG</sequence>
<feature type="binding site" evidence="6">
    <location>
        <position position="111"/>
    </location>
    <ligand>
        <name>phosphate</name>
        <dbReference type="ChEBI" id="CHEBI:43474"/>
    </ligand>
</feature>
<feature type="domain" description="Nucleoside phosphorylase" evidence="7">
    <location>
        <begin position="21"/>
        <end position="269"/>
    </location>
</feature>
<gene>
    <name evidence="8" type="ORF">DL237_06700</name>
</gene>
<dbReference type="PIRSF" id="PIRSF000477">
    <property type="entry name" value="PurNPase"/>
    <property type="match status" value="1"/>
</dbReference>
<evidence type="ECO:0000313" key="9">
    <source>
        <dbReference type="Proteomes" id="UP000265848"/>
    </source>
</evidence>
<dbReference type="GO" id="GO:0009116">
    <property type="term" value="P:nucleoside metabolic process"/>
    <property type="evidence" value="ECO:0007669"/>
    <property type="project" value="InterPro"/>
</dbReference>
<dbReference type="OrthoDB" id="1523230at2"/>
<dbReference type="Gene3D" id="3.40.50.1580">
    <property type="entry name" value="Nucleoside phosphorylase domain"/>
    <property type="match status" value="1"/>
</dbReference>
<feature type="binding site" evidence="6">
    <location>
        <begin position="79"/>
        <end position="81"/>
    </location>
    <ligand>
        <name>phosphate</name>
        <dbReference type="ChEBI" id="CHEBI:43474"/>
    </ligand>
</feature>
<dbReference type="GO" id="GO:0004731">
    <property type="term" value="F:purine-nucleoside phosphorylase activity"/>
    <property type="evidence" value="ECO:0007669"/>
    <property type="project" value="UniProtKB-EC"/>
</dbReference>
<protein>
    <recommendedName>
        <fullName evidence="5">Purine nucleoside phosphorylase</fullName>
        <ecNumber evidence="5">2.4.2.1</ecNumber>
    </recommendedName>
    <alternativeName>
        <fullName evidence="5">Inosine-guanosine phosphorylase</fullName>
    </alternativeName>
</protein>
<dbReference type="InterPro" id="IPR011270">
    <property type="entry name" value="Pur_Nuc_Pase_Ino/Guo-sp"/>
</dbReference>
<dbReference type="AlphaFoldDB" id="A0A399J202"/>
<comment type="function">
    <text evidence="5">The purine nucleoside phosphorylases catalyze the phosphorolytic breakdown of the N-glycosidic bond in the beta-(deoxy)ribonucleoside molecules, with the formation of the corresponding free purine bases and pentose-1-phosphate.</text>
</comment>
<dbReference type="NCBIfam" id="TIGR01697">
    <property type="entry name" value="PNPH-PUNA-XAPA"/>
    <property type="match status" value="1"/>
</dbReference>
<feature type="binding site" evidence="6">
    <location>
        <position position="210"/>
    </location>
    <ligand>
        <name>phosphate</name>
        <dbReference type="ChEBI" id="CHEBI:43474"/>
    </ligand>
</feature>
<dbReference type="UniPathway" id="UPA00606"/>